<feature type="transmembrane region" description="Helical" evidence="1">
    <location>
        <begin position="366"/>
        <end position="387"/>
    </location>
</feature>
<dbReference type="PANTHER" id="PTHR11328:SF24">
    <property type="entry name" value="MAJOR FACILITATOR SUPERFAMILY (MFS) PROFILE DOMAIN-CONTAINING PROTEIN"/>
    <property type="match status" value="1"/>
</dbReference>
<evidence type="ECO:0000256" key="1">
    <source>
        <dbReference type="SAM" id="Phobius"/>
    </source>
</evidence>
<name>A0A087A1K6_9BIFI</name>
<feature type="transmembrane region" description="Helical" evidence="1">
    <location>
        <begin position="159"/>
        <end position="180"/>
    </location>
</feature>
<comment type="caution">
    <text evidence="2">The sequence shown here is derived from an EMBL/GenBank/DDBJ whole genome shotgun (WGS) entry which is preliminary data.</text>
</comment>
<dbReference type="Pfam" id="PF13347">
    <property type="entry name" value="MFS_2"/>
    <property type="match status" value="1"/>
</dbReference>
<dbReference type="Proteomes" id="UP000029108">
    <property type="component" value="Unassembled WGS sequence"/>
</dbReference>
<feature type="transmembrane region" description="Helical" evidence="1">
    <location>
        <begin position="496"/>
        <end position="517"/>
    </location>
</feature>
<protein>
    <submittedName>
        <fullName evidence="2">Sodium:galactoside symporter</fullName>
    </submittedName>
</protein>
<accession>A0A087A1K6</accession>
<dbReference type="Gene3D" id="1.20.1250.20">
    <property type="entry name" value="MFS general substrate transporter like domains"/>
    <property type="match status" value="1"/>
</dbReference>
<sequence>MSAPTDAADVSGTIIDTATDASADVSDATVNDKTGTDSGGSKALAAAVAVPGPRKITMRQAIGFGVGDFYGGGQLTICATYLTLFWTRFCGMDIGTAQTVVGLSAIISAFAALLFGVFDDNLYRYPIGRRFGRRRLMLLVTSPLILTGILLWIPGLPVGVYFATYALWVVLGQSFATGYNPLPGEMTPDFNGRTKLSTTRLFISTGAGTLIPLAGSAVLAVFGETRPGGYMAFTITTTVLFALAVFGAWRFTWEMTPEEAGFGAYARGEIRDGHIGLIGWWRRALKVLREYATTLRVSVFRKHLAIYLLVQVSMDVFGQTFVFFVVYNWNHTAAFASLLLGCLAISLPLMPLFGLGMTRLGPRRMYAINFAGCLSGLAWLFVAWMLAPGSGTGTGSGAGALGLPALPDAWWTVFAVAGAVWFFAFKSLCGYLPWAVFPYIADVDQIVTGRYRSATFSGIQSSFRQLCSGIATIAVGAVLSFVGFDATRAAQTPEARIGLGAVLLGWFAFAMIVCWIISSRLTIDKRTDGIVLAEITRLRNGGSKADVTPETRRVVESLTGLPYERCWR</sequence>
<keyword evidence="1" id="KW-0472">Membrane</keyword>
<dbReference type="STRING" id="1437608.GCA_000771645_02522"/>
<dbReference type="PANTHER" id="PTHR11328">
    <property type="entry name" value="MAJOR FACILITATOR SUPERFAMILY DOMAIN-CONTAINING PROTEIN"/>
    <property type="match status" value="1"/>
</dbReference>
<dbReference type="eggNOG" id="COG2211">
    <property type="taxonomic scope" value="Bacteria"/>
</dbReference>
<dbReference type="AlphaFoldDB" id="A0A087A1K6"/>
<evidence type="ECO:0000313" key="2">
    <source>
        <dbReference type="EMBL" id="KFI52656.1"/>
    </source>
</evidence>
<reference evidence="2 3" key="1">
    <citation type="submission" date="2014-03" db="EMBL/GenBank/DDBJ databases">
        <title>Genomics of Bifidobacteria.</title>
        <authorList>
            <person name="Ventura M."/>
            <person name="Milani C."/>
            <person name="Lugli G.A."/>
        </authorList>
    </citation>
    <scope>NUCLEOTIDE SEQUENCE [LARGE SCALE GENOMIC DNA]</scope>
    <source>
        <strain evidence="2 3">DSM 23969</strain>
    </source>
</reference>
<feature type="transmembrane region" description="Helical" evidence="1">
    <location>
        <begin position="201"/>
        <end position="222"/>
    </location>
</feature>
<dbReference type="GO" id="GO:0005886">
    <property type="term" value="C:plasma membrane"/>
    <property type="evidence" value="ECO:0007669"/>
    <property type="project" value="TreeGrafter"/>
</dbReference>
<feature type="transmembrane region" description="Helical" evidence="1">
    <location>
        <begin position="333"/>
        <end position="354"/>
    </location>
</feature>
<dbReference type="SUPFAM" id="SSF103473">
    <property type="entry name" value="MFS general substrate transporter"/>
    <property type="match status" value="1"/>
</dbReference>
<feature type="transmembrane region" description="Helical" evidence="1">
    <location>
        <begin position="94"/>
        <end position="115"/>
    </location>
</feature>
<keyword evidence="1" id="KW-0812">Transmembrane</keyword>
<dbReference type="InterPro" id="IPR036259">
    <property type="entry name" value="MFS_trans_sf"/>
</dbReference>
<keyword evidence="3" id="KW-1185">Reference proteome</keyword>
<proteinExistence type="predicted"/>
<dbReference type="InterPro" id="IPR039672">
    <property type="entry name" value="MFS_2"/>
</dbReference>
<feature type="transmembrane region" description="Helical" evidence="1">
    <location>
        <begin position="466"/>
        <end position="484"/>
    </location>
</feature>
<dbReference type="GO" id="GO:0015293">
    <property type="term" value="F:symporter activity"/>
    <property type="evidence" value="ECO:0007669"/>
    <property type="project" value="InterPro"/>
</dbReference>
<feature type="transmembrane region" description="Helical" evidence="1">
    <location>
        <begin position="61"/>
        <end position="82"/>
    </location>
</feature>
<keyword evidence="1" id="KW-1133">Transmembrane helix</keyword>
<feature type="transmembrane region" description="Helical" evidence="1">
    <location>
        <begin position="228"/>
        <end position="249"/>
    </location>
</feature>
<feature type="transmembrane region" description="Helical" evidence="1">
    <location>
        <begin position="136"/>
        <end position="153"/>
    </location>
</feature>
<dbReference type="GO" id="GO:0008643">
    <property type="term" value="P:carbohydrate transport"/>
    <property type="evidence" value="ECO:0007669"/>
    <property type="project" value="InterPro"/>
</dbReference>
<feature type="transmembrane region" description="Helical" evidence="1">
    <location>
        <begin position="304"/>
        <end position="327"/>
    </location>
</feature>
<dbReference type="RefSeq" id="WP_338010480.1">
    <property type="nucleotide sequence ID" value="NZ_JDUU01000009.1"/>
</dbReference>
<organism evidence="2 3">
    <name type="scientific">Bifidobacterium biavatii DSM 23969</name>
    <dbReference type="NCBI Taxonomy" id="1437608"/>
    <lineage>
        <taxon>Bacteria</taxon>
        <taxon>Bacillati</taxon>
        <taxon>Actinomycetota</taxon>
        <taxon>Actinomycetes</taxon>
        <taxon>Bifidobacteriales</taxon>
        <taxon>Bifidobacteriaceae</taxon>
        <taxon>Bifidobacterium</taxon>
    </lineage>
</organism>
<evidence type="ECO:0000313" key="3">
    <source>
        <dbReference type="Proteomes" id="UP000029108"/>
    </source>
</evidence>
<dbReference type="EMBL" id="JGYN01000004">
    <property type="protein sequence ID" value="KFI52656.1"/>
    <property type="molecule type" value="Genomic_DNA"/>
</dbReference>
<gene>
    <name evidence="2" type="ORF">BBIA_0337</name>
</gene>